<dbReference type="Proteomes" id="UP000321570">
    <property type="component" value="Unassembled WGS sequence"/>
</dbReference>
<dbReference type="GO" id="GO:0005524">
    <property type="term" value="F:ATP binding"/>
    <property type="evidence" value="ECO:0007669"/>
    <property type="project" value="UniProtKB-UniRule"/>
</dbReference>
<dbReference type="GO" id="GO:0004672">
    <property type="term" value="F:protein kinase activity"/>
    <property type="evidence" value="ECO:0007669"/>
    <property type="project" value="InterPro"/>
</dbReference>
<evidence type="ECO:0000259" key="2">
    <source>
        <dbReference type="PROSITE" id="PS50011"/>
    </source>
</evidence>
<evidence type="ECO:0000256" key="1">
    <source>
        <dbReference type="PROSITE-ProRule" id="PRU10141"/>
    </source>
</evidence>
<evidence type="ECO:0000313" key="3">
    <source>
        <dbReference type="EMBL" id="VUZ51828.1"/>
    </source>
</evidence>
<name>A0A564YYW1_HYMDI</name>
<protein>
    <recommendedName>
        <fullName evidence="2">Protein kinase domain-containing protein</fullName>
    </recommendedName>
</protein>
<dbReference type="EMBL" id="CABIJS010000444">
    <property type="protein sequence ID" value="VUZ51828.1"/>
    <property type="molecule type" value="Genomic_DNA"/>
</dbReference>
<dbReference type="Gene3D" id="3.30.200.20">
    <property type="entry name" value="Phosphorylase Kinase, domain 1"/>
    <property type="match status" value="1"/>
</dbReference>
<organism evidence="3 4">
    <name type="scientific">Hymenolepis diminuta</name>
    <name type="common">Rat tapeworm</name>
    <dbReference type="NCBI Taxonomy" id="6216"/>
    <lineage>
        <taxon>Eukaryota</taxon>
        <taxon>Metazoa</taxon>
        <taxon>Spiralia</taxon>
        <taxon>Lophotrochozoa</taxon>
        <taxon>Platyhelminthes</taxon>
        <taxon>Cestoda</taxon>
        <taxon>Eucestoda</taxon>
        <taxon>Cyclophyllidea</taxon>
        <taxon>Hymenolepididae</taxon>
        <taxon>Hymenolepis</taxon>
    </lineage>
</organism>
<keyword evidence="4" id="KW-1185">Reference proteome</keyword>
<keyword evidence="1" id="KW-0547">Nucleotide-binding</keyword>
<dbReference type="SUPFAM" id="SSF56112">
    <property type="entry name" value="Protein kinase-like (PK-like)"/>
    <property type="match status" value="1"/>
</dbReference>
<dbReference type="InterPro" id="IPR011009">
    <property type="entry name" value="Kinase-like_dom_sf"/>
</dbReference>
<dbReference type="AlphaFoldDB" id="A0A564YYW1"/>
<dbReference type="PROSITE" id="PS50011">
    <property type="entry name" value="PROTEIN_KINASE_DOM"/>
    <property type="match status" value="1"/>
</dbReference>
<evidence type="ECO:0000313" key="4">
    <source>
        <dbReference type="Proteomes" id="UP000321570"/>
    </source>
</evidence>
<feature type="binding site" evidence="1">
    <location>
        <position position="51"/>
    </location>
    <ligand>
        <name>ATP</name>
        <dbReference type="ChEBI" id="CHEBI:30616"/>
    </ligand>
</feature>
<proteinExistence type="predicted"/>
<dbReference type="PROSITE" id="PS00107">
    <property type="entry name" value="PROTEIN_KINASE_ATP"/>
    <property type="match status" value="1"/>
</dbReference>
<accession>A0A564YYW1</accession>
<sequence length="105" mass="11879">MSRARSIEHVNSFDEILSVFDVINKIGQGTFGTVFSVKPKFDPDAPIFALKMMVPTTGLRRIENELRILRVLDGQSGVIKLISAIRVRDHIFLLTPYIRCKSFSV</sequence>
<keyword evidence="1" id="KW-0067">ATP-binding</keyword>
<gene>
    <name evidence="3" type="ORF">WMSIL1_LOCUS10463</name>
</gene>
<dbReference type="InterPro" id="IPR017441">
    <property type="entry name" value="Protein_kinase_ATP_BS"/>
</dbReference>
<reference evidence="3 4" key="1">
    <citation type="submission" date="2019-07" db="EMBL/GenBank/DDBJ databases">
        <authorList>
            <person name="Jastrzebski P J."/>
            <person name="Paukszto L."/>
            <person name="Jastrzebski P J."/>
        </authorList>
    </citation>
    <scope>NUCLEOTIDE SEQUENCE [LARGE SCALE GENOMIC DNA]</scope>
    <source>
        <strain evidence="3 4">WMS-il1</strain>
    </source>
</reference>
<feature type="domain" description="Protein kinase" evidence="2">
    <location>
        <begin position="20"/>
        <end position="105"/>
    </location>
</feature>
<dbReference type="InterPro" id="IPR000719">
    <property type="entry name" value="Prot_kinase_dom"/>
</dbReference>